<sequence>MSGKHNNDQDWATPKVVRKWLDEMTPYQSHPPRESGTSSRSPREPKVHRSGTHSRENEVPDEDSVMKDAPSVLSDHGRVRSFGDLTRDDWSLPRGQVSNAVHHGTPQTRTLFPTNPASLGFRGGRSAENDKTDAFGYPVDSENARLPDGKRPLRSRQTTRGGPVGESGSVRGGAPVRRGEPARGGSYNSGFFTPGGNSQSRGY</sequence>
<evidence type="ECO:0000313" key="3">
    <source>
        <dbReference type="Proteomes" id="UP000297777"/>
    </source>
</evidence>
<feature type="compositionally biased region" description="Polar residues" evidence="1">
    <location>
        <begin position="186"/>
        <end position="203"/>
    </location>
</feature>
<proteinExistence type="predicted"/>
<protein>
    <submittedName>
        <fullName evidence="2">Uncharacterized protein</fullName>
    </submittedName>
</protein>
<feature type="compositionally biased region" description="Polar residues" evidence="1">
    <location>
        <begin position="105"/>
        <end position="117"/>
    </location>
</feature>
<name>A0A4Z1EII9_9HELO</name>
<dbReference type="AlphaFoldDB" id="A0A4Z1EII9"/>
<dbReference type="EMBL" id="PQXH01000142">
    <property type="protein sequence ID" value="TGO10193.1"/>
    <property type="molecule type" value="Genomic_DNA"/>
</dbReference>
<gene>
    <name evidence="2" type="ORF">BTUL_0142g00320</name>
</gene>
<feature type="region of interest" description="Disordered" evidence="1">
    <location>
        <begin position="22"/>
        <end position="203"/>
    </location>
</feature>
<reference evidence="2 3" key="1">
    <citation type="submission" date="2017-12" db="EMBL/GenBank/DDBJ databases">
        <title>Comparative genomics of Botrytis spp.</title>
        <authorList>
            <person name="Valero-Jimenez C.A."/>
            <person name="Tapia P."/>
            <person name="Veloso J."/>
            <person name="Silva-Moreno E."/>
            <person name="Staats M."/>
            <person name="Valdes J.H."/>
            <person name="Van Kan J.A.L."/>
        </authorList>
    </citation>
    <scope>NUCLEOTIDE SEQUENCE [LARGE SCALE GENOMIC DNA]</scope>
    <source>
        <strain evidence="2 3">Bt9001</strain>
    </source>
</reference>
<accession>A0A4Z1EII9</accession>
<keyword evidence="3" id="KW-1185">Reference proteome</keyword>
<comment type="caution">
    <text evidence="2">The sequence shown here is derived from an EMBL/GenBank/DDBJ whole genome shotgun (WGS) entry which is preliminary data.</text>
</comment>
<feature type="compositionally biased region" description="Basic and acidic residues" evidence="1">
    <location>
        <begin position="142"/>
        <end position="151"/>
    </location>
</feature>
<dbReference type="Proteomes" id="UP000297777">
    <property type="component" value="Unassembled WGS sequence"/>
</dbReference>
<evidence type="ECO:0000256" key="1">
    <source>
        <dbReference type="SAM" id="MobiDB-lite"/>
    </source>
</evidence>
<evidence type="ECO:0000313" key="2">
    <source>
        <dbReference type="EMBL" id="TGO10193.1"/>
    </source>
</evidence>
<organism evidence="2 3">
    <name type="scientific">Botrytis tulipae</name>
    <dbReference type="NCBI Taxonomy" id="87230"/>
    <lineage>
        <taxon>Eukaryota</taxon>
        <taxon>Fungi</taxon>
        <taxon>Dikarya</taxon>
        <taxon>Ascomycota</taxon>
        <taxon>Pezizomycotina</taxon>
        <taxon>Leotiomycetes</taxon>
        <taxon>Helotiales</taxon>
        <taxon>Sclerotiniaceae</taxon>
        <taxon>Botrytis</taxon>
    </lineage>
</organism>
<feature type="compositionally biased region" description="Basic and acidic residues" evidence="1">
    <location>
        <begin position="41"/>
        <end position="58"/>
    </location>
</feature>
<dbReference type="OrthoDB" id="3531840at2759"/>